<keyword evidence="4" id="KW-1185">Reference proteome</keyword>
<evidence type="ECO:0000256" key="2">
    <source>
        <dbReference type="ARBA" id="ARBA00023242"/>
    </source>
</evidence>
<proteinExistence type="predicted"/>
<comment type="subcellular location">
    <subcellularLocation>
        <location evidence="1">Nucleus</location>
    </subcellularLocation>
</comment>
<accession>A0A9Q0VZ98</accession>
<reference evidence="3" key="1">
    <citation type="submission" date="2022-11" db="EMBL/GenBank/DDBJ databases">
        <authorList>
            <person name="Hyden B.L."/>
            <person name="Feng K."/>
            <person name="Yates T."/>
            <person name="Jawdy S."/>
            <person name="Smart L.B."/>
            <person name="Muchero W."/>
        </authorList>
    </citation>
    <scope>NUCLEOTIDE SEQUENCE</scope>
    <source>
        <tissue evidence="3">Shoot tip</tissue>
    </source>
</reference>
<evidence type="ECO:0000313" key="4">
    <source>
        <dbReference type="Proteomes" id="UP001151752"/>
    </source>
</evidence>
<comment type="caution">
    <text evidence="3">The sequence shown here is derived from an EMBL/GenBank/DDBJ whole genome shotgun (WGS) entry which is preliminary data.</text>
</comment>
<dbReference type="GO" id="GO:0004520">
    <property type="term" value="F:DNA endonuclease activity"/>
    <property type="evidence" value="ECO:0007669"/>
    <property type="project" value="TreeGrafter"/>
</dbReference>
<organism evidence="3 4">
    <name type="scientific">Salix koriyanagi</name>
    <dbReference type="NCBI Taxonomy" id="2511006"/>
    <lineage>
        <taxon>Eukaryota</taxon>
        <taxon>Viridiplantae</taxon>
        <taxon>Streptophyta</taxon>
        <taxon>Embryophyta</taxon>
        <taxon>Tracheophyta</taxon>
        <taxon>Spermatophyta</taxon>
        <taxon>Magnoliopsida</taxon>
        <taxon>eudicotyledons</taxon>
        <taxon>Gunneridae</taxon>
        <taxon>Pentapetalae</taxon>
        <taxon>rosids</taxon>
        <taxon>fabids</taxon>
        <taxon>Malpighiales</taxon>
        <taxon>Salicaceae</taxon>
        <taxon>Saliceae</taxon>
        <taxon>Salix</taxon>
    </lineage>
</organism>
<dbReference type="Proteomes" id="UP001151752">
    <property type="component" value="Chromosome 13"/>
</dbReference>
<dbReference type="GO" id="GO:0003697">
    <property type="term" value="F:single-stranded DNA binding"/>
    <property type="evidence" value="ECO:0007669"/>
    <property type="project" value="TreeGrafter"/>
</dbReference>
<dbReference type="PANTHER" id="PTHR16171:SF7">
    <property type="entry name" value="DNA REPAIR PROTEIN RAD2"/>
    <property type="match status" value="1"/>
</dbReference>
<reference evidence="3" key="2">
    <citation type="journal article" date="2023" name="Int. J. Mol. Sci.">
        <title>De Novo Assembly and Annotation of 11 Diverse Shrub Willow (Salix) Genomes Reveals Novel Gene Organization in Sex-Linked Regions.</title>
        <authorList>
            <person name="Hyden B."/>
            <person name="Feng K."/>
            <person name="Yates T.B."/>
            <person name="Jawdy S."/>
            <person name="Cereghino C."/>
            <person name="Smart L.B."/>
            <person name="Muchero W."/>
        </authorList>
    </citation>
    <scope>NUCLEOTIDE SEQUENCE</scope>
    <source>
        <tissue evidence="3">Shoot tip</tissue>
    </source>
</reference>
<protein>
    <submittedName>
        <fullName evidence="3">DNA REPAIR PROTEIN COMPLEMENTING XP-G CELLS-RELATED</fullName>
    </submittedName>
</protein>
<keyword evidence="2" id="KW-0539">Nucleus</keyword>
<dbReference type="EMBL" id="JAPFFM010000007">
    <property type="protein sequence ID" value="KAJ6757730.1"/>
    <property type="molecule type" value="Genomic_DNA"/>
</dbReference>
<evidence type="ECO:0000256" key="1">
    <source>
        <dbReference type="ARBA" id="ARBA00004123"/>
    </source>
</evidence>
<dbReference type="GO" id="GO:0005634">
    <property type="term" value="C:nucleus"/>
    <property type="evidence" value="ECO:0007669"/>
    <property type="project" value="UniProtKB-SubCell"/>
</dbReference>
<evidence type="ECO:0000313" key="3">
    <source>
        <dbReference type="EMBL" id="KAJ6757730.1"/>
    </source>
</evidence>
<name>A0A9Q0VZ98_9ROSI</name>
<sequence length="54" mass="6159">MDKHRNVSKNWHTPSFPSEAVISAYSYPYVDKSTEPFTWGKTSSPFSSQLSSLF</sequence>
<gene>
    <name evidence="3" type="ORF">OIU74_026907</name>
</gene>
<dbReference type="AlphaFoldDB" id="A0A9Q0VZ98"/>
<dbReference type="PANTHER" id="PTHR16171">
    <property type="entry name" value="DNA REPAIR PROTEIN COMPLEMENTING XP-G CELLS-RELATED"/>
    <property type="match status" value="1"/>
</dbReference>